<dbReference type="EMBL" id="JAODUO010001166">
    <property type="protein sequence ID" value="KAK2169949.1"/>
    <property type="molecule type" value="Genomic_DNA"/>
</dbReference>
<organism evidence="2 3">
    <name type="scientific">Ridgeia piscesae</name>
    <name type="common">Tubeworm</name>
    <dbReference type="NCBI Taxonomy" id="27915"/>
    <lineage>
        <taxon>Eukaryota</taxon>
        <taxon>Metazoa</taxon>
        <taxon>Spiralia</taxon>
        <taxon>Lophotrochozoa</taxon>
        <taxon>Annelida</taxon>
        <taxon>Polychaeta</taxon>
        <taxon>Sedentaria</taxon>
        <taxon>Canalipalpata</taxon>
        <taxon>Sabellida</taxon>
        <taxon>Siboglinidae</taxon>
        <taxon>Ridgeia</taxon>
    </lineage>
</organism>
<dbReference type="Proteomes" id="UP001209878">
    <property type="component" value="Unassembled WGS sequence"/>
</dbReference>
<reference evidence="2" key="1">
    <citation type="journal article" date="2023" name="Mol. Biol. Evol.">
        <title>Third-Generation Sequencing Reveals the Adaptive Role of the Epigenome in Three Deep-Sea Polychaetes.</title>
        <authorList>
            <person name="Perez M."/>
            <person name="Aroh O."/>
            <person name="Sun Y."/>
            <person name="Lan Y."/>
            <person name="Juniper S.K."/>
            <person name="Young C.R."/>
            <person name="Angers B."/>
            <person name="Qian P.Y."/>
        </authorList>
    </citation>
    <scope>NUCLEOTIDE SEQUENCE</scope>
    <source>
        <strain evidence="2">R07B-5</strain>
    </source>
</reference>
<feature type="compositionally biased region" description="Low complexity" evidence="1">
    <location>
        <begin position="33"/>
        <end position="45"/>
    </location>
</feature>
<proteinExistence type="predicted"/>
<evidence type="ECO:0000313" key="2">
    <source>
        <dbReference type="EMBL" id="KAK2169949.1"/>
    </source>
</evidence>
<name>A0AAD9KEY6_RIDPI</name>
<evidence type="ECO:0000256" key="1">
    <source>
        <dbReference type="SAM" id="MobiDB-lite"/>
    </source>
</evidence>
<sequence>MGDETTQSAMARVLKPACLTTPRPSSRSSWLVTPATSTSPWSPSSKTDHCVQD</sequence>
<comment type="caution">
    <text evidence="2">The sequence shown here is derived from an EMBL/GenBank/DDBJ whole genome shotgun (WGS) entry which is preliminary data.</text>
</comment>
<feature type="compositionally biased region" description="Polar residues" evidence="1">
    <location>
        <begin position="22"/>
        <end position="31"/>
    </location>
</feature>
<dbReference type="AlphaFoldDB" id="A0AAD9KEY6"/>
<gene>
    <name evidence="2" type="ORF">NP493_1159g00016</name>
</gene>
<accession>A0AAD9KEY6</accession>
<feature type="region of interest" description="Disordered" evidence="1">
    <location>
        <begin position="1"/>
        <end position="53"/>
    </location>
</feature>
<protein>
    <submittedName>
        <fullName evidence="2">Uncharacterized protein</fullName>
    </submittedName>
</protein>
<evidence type="ECO:0000313" key="3">
    <source>
        <dbReference type="Proteomes" id="UP001209878"/>
    </source>
</evidence>
<keyword evidence="3" id="KW-1185">Reference proteome</keyword>